<sequence>MSLSNCRSIIFGLGTLQAVAGGGRFPCSCNVVSLRRLPAASDSLGTSAASLLQDRIALQSYQEMRIVLLGENSVGKSSSGNTILGKNVFPSTSNLEPMTKTCQIERETVCGTCVAVIDTPGLLNIPLRLDKVVQETERCKCLASPGPHAFLLVLPFGRCSENEMQLLETIRQLFGNHAVKYTIVLFTLGDEQKDLSVEEYIRTGSKDMKQLLEHCEYRYHLLNNKHTSDRAQVQELLGKILTMLSKNRELLLRSYNNVKKKVTKEIPHQEVSTKNCDLGAGAFAPHDQPTLRIVLVGKTGSGKSASGNTILKKNLFKSEMIANSVTQRCEKKKASVFERLVSIIDTPGLYDTDLPPEKVAEEIAKCISLSSPGPHAFLIVIHLGRFTEEEKKTVEEIQKIFGEGAAKYTLVLFTFGDDLDKTIEEYLEDANRDLMYLLEQCENRYHVFNNKSSNDDKQVLELLEKIEAMVEKNEGQVYTNEMFQEAEEGIKCRQDELMREKEEEVRAKYLSLPEEKRVANFNTEWEQVYWSYLEGTREEAEKSNSFIRSFVESTMALILKNTVGLKTTRDLAPPGHLEYGRTGRGAISIKDQGYGTGKLNPVWIHGHPQGEPGWFPSPGVQHFRHTRKCYRSRNCVCPECFQVQGQHFCQTKNCCWKTISEHLEHIWGIIKGAASLHSRSWIQEEEDGVCERGVEAAEERKKDRIVVSE</sequence>
<evidence type="ECO:0000256" key="5">
    <source>
        <dbReference type="ARBA" id="ARBA00008535"/>
    </source>
</evidence>
<evidence type="ECO:0000256" key="8">
    <source>
        <dbReference type="ARBA" id="ARBA00022741"/>
    </source>
</evidence>
<dbReference type="GO" id="GO:0005783">
    <property type="term" value="C:endoplasmic reticulum"/>
    <property type="evidence" value="ECO:0007669"/>
    <property type="project" value="UniProtKB-SubCell"/>
</dbReference>
<feature type="non-terminal residue" evidence="17">
    <location>
        <position position="1"/>
    </location>
</feature>
<dbReference type="InterPro" id="IPR045058">
    <property type="entry name" value="GIMA/IAN/Toc"/>
</dbReference>
<reference evidence="17 18" key="1">
    <citation type="journal article" date="2021" name="Cell">
        <title>Tracing the genetic footprints of vertebrate landing in non-teleost ray-finned fishes.</title>
        <authorList>
            <person name="Bi X."/>
            <person name="Wang K."/>
            <person name="Yang L."/>
            <person name="Pan H."/>
            <person name="Jiang H."/>
            <person name="Wei Q."/>
            <person name="Fang M."/>
            <person name="Yu H."/>
            <person name="Zhu C."/>
            <person name="Cai Y."/>
            <person name="He Y."/>
            <person name="Gan X."/>
            <person name="Zeng H."/>
            <person name="Yu D."/>
            <person name="Zhu Y."/>
            <person name="Jiang H."/>
            <person name="Qiu Q."/>
            <person name="Yang H."/>
            <person name="Zhang Y.E."/>
            <person name="Wang W."/>
            <person name="Zhu M."/>
            <person name="He S."/>
            <person name="Zhang G."/>
        </authorList>
    </citation>
    <scope>NUCLEOTIDE SEQUENCE [LARGE SCALE GENOMIC DNA]</scope>
    <source>
        <strain evidence="17">Bchr_013</strain>
    </source>
</reference>
<dbReference type="GO" id="GO:0005829">
    <property type="term" value="C:cytosol"/>
    <property type="evidence" value="ECO:0007669"/>
    <property type="project" value="UniProtKB-SubCell"/>
</dbReference>
<evidence type="ECO:0000256" key="3">
    <source>
        <dbReference type="ARBA" id="ARBA00004514"/>
    </source>
</evidence>
<evidence type="ECO:0000256" key="7">
    <source>
        <dbReference type="ARBA" id="ARBA00022737"/>
    </source>
</evidence>
<dbReference type="FunFam" id="3.40.50.300:FF:000366">
    <property type="entry name" value="GTPase, IMAP family member 2"/>
    <property type="match status" value="1"/>
</dbReference>
<dbReference type="GO" id="GO:0005739">
    <property type="term" value="C:mitochondrion"/>
    <property type="evidence" value="ECO:0007669"/>
    <property type="project" value="UniProtKB-SubCell"/>
</dbReference>
<keyword evidence="7" id="KW-0677">Repeat</keyword>
<dbReference type="Proteomes" id="UP000886611">
    <property type="component" value="Unassembled WGS sequence"/>
</dbReference>
<organism evidence="17 18">
    <name type="scientific">Polypterus senegalus</name>
    <name type="common">Senegal bichir</name>
    <dbReference type="NCBI Taxonomy" id="55291"/>
    <lineage>
        <taxon>Eukaryota</taxon>
        <taxon>Metazoa</taxon>
        <taxon>Chordata</taxon>
        <taxon>Craniata</taxon>
        <taxon>Vertebrata</taxon>
        <taxon>Euteleostomi</taxon>
        <taxon>Actinopterygii</taxon>
        <taxon>Polypteriformes</taxon>
        <taxon>Polypteridae</taxon>
        <taxon>Polypterus</taxon>
    </lineage>
</organism>
<comment type="function">
    <text evidence="13">Exerts an anti-apoptotic effect in the immune system and is involved in responses to infections.</text>
</comment>
<evidence type="ECO:0000256" key="11">
    <source>
        <dbReference type="ARBA" id="ARBA00023128"/>
    </source>
</evidence>
<evidence type="ECO:0000256" key="2">
    <source>
        <dbReference type="ARBA" id="ARBA00004240"/>
    </source>
</evidence>
<evidence type="ECO:0000313" key="17">
    <source>
        <dbReference type="EMBL" id="KAG2464551.1"/>
    </source>
</evidence>
<protein>
    <recommendedName>
        <fullName evidence="14">GTPase IMAP family member 8</fullName>
    </recommendedName>
    <alternativeName>
        <fullName evidence="15">Immune-associated nucleotide-binding protein 9</fullName>
    </alternativeName>
</protein>
<evidence type="ECO:0000256" key="9">
    <source>
        <dbReference type="ARBA" id="ARBA00022824"/>
    </source>
</evidence>
<comment type="subcellular location">
    <subcellularLocation>
        <location evidence="3">Cytoplasm</location>
        <location evidence="3">Cytosol</location>
    </subcellularLocation>
    <subcellularLocation>
        <location evidence="2">Endoplasmic reticulum</location>
    </subcellularLocation>
    <subcellularLocation>
        <location evidence="4">Golgi apparatus</location>
    </subcellularLocation>
    <subcellularLocation>
        <location evidence="1">Mitochondrion</location>
    </subcellularLocation>
</comment>
<keyword evidence="12" id="KW-0342">GTP-binding</keyword>
<dbReference type="PANTHER" id="PTHR10903">
    <property type="entry name" value="GTPASE, IMAP FAMILY MEMBER-RELATED"/>
    <property type="match status" value="1"/>
</dbReference>
<evidence type="ECO:0000259" key="16">
    <source>
        <dbReference type="PROSITE" id="PS51720"/>
    </source>
</evidence>
<dbReference type="FunFam" id="3.40.50.300:FF:000536">
    <property type="entry name" value="GTPase IMAP family member 8"/>
    <property type="match status" value="1"/>
</dbReference>
<keyword evidence="9" id="KW-0256">Endoplasmic reticulum</keyword>
<evidence type="ECO:0000256" key="14">
    <source>
        <dbReference type="ARBA" id="ARBA00073539"/>
    </source>
</evidence>
<dbReference type="PANTHER" id="PTHR10903:SF170">
    <property type="entry name" value="GTPASE IMAP FAMILY MEMBER 7"/>
    <property type="match status" value="1"/>
</dbReference>
<feature type="domain" description="AIG1-type G" evidence="16">
    <location>
        <begin position="61"/>
        <end position="261"/>
    </location>
</feature>
<dbReference type="Gene3D" id="3.40.50.300">
    <property type="entry name" value="P-loop containing nucleotide triphosphate hydrolases"/>
    <property type="match status" value="2"/>
</dbReference>
<dbReference type="InterPro" id="IPR006703">
    <property type="entry name" value="G_AIG1"/>
</dbReference>
<evidence type="ECO:0000256" key="6">
    <source>
        <dbReference type="ARBA" id="ARBA00022490"/>
    </source>
</evidence>
<accession>A0A8X8BSC5</accession>
<proteinExistence type="inferred from homology"/>
<comment type="caution">
    <text evidence="17">The sequence shown here is derived from an EMBL/GenBank/DDBJ whole genome shotgun (WGS) entry which is preliminary data.</text>
</comment>
<evidence type="ECO:0000256" key="15">
    <source>
        <dbReference type="ARBA" id="ARBA00077278"/>
    </source>
</evidence>
<evidence type="ECO:0000256" key="13">
    <source>
        <dbReference type="ARBA" id="ARBA00056809"/>
    </source>
</evidence>
<evidence type="ECO:0000256" key="4">
    <source>
        <dbReference type="ARBA" id="ARBA00004555"/>
    </source>
</evidence>
<dbReference type="PROSITE" id="PS51720">
    <property type="entry name" value="G_AIG1"/>
    <property type="match status" value="2"/>
</dbReference>
<dbReference type="AlphaFoldDB" id="A0A8X8BSC5"/>
<evidence type="ECO:0000313" key="18">
    <source>
        <dbReference type="Proteomes" id="UP000886611"/>
    </source>
</evidence>
<comment type="similarity">
    <text evidence="5">Belongs to the TRAFAC class TrmE-Era-EngA-EngB-Septin-like GTPase superfamily. AIG1/Toc34/Toc159-like paraseptin GTPase family. IAN subfamily.</text>
</comment>
<keyword evidence="8" id="KW-0547">Nucleotide-binding</keyword>
<dbReference type="Pfam" id="PF04548">
    <property type="entry name" value="AIG1"/>
    <property type="match status" value="2"/>
</dbReference>
<feature type="domain" description="AIG1-type G" evidence="16">
    <location>
        <begin position="288"/>
        <end position="487"/>
    </location>
</feature>
<evidence type="ECO:0000256" key="12">
    <source>
        <dbReference type="ARBA" id="ARBA00023134"/>
    </source>
</evidence>
<dbReference type="EMBL" id="JAATIS010003638">
    <property type="protein sequence ID" value="KAG2464551.1"/>
    <property type="molecule type" value="Genomic_DNA"/>
</dbReference>
<dbReference type="CDD" id="cd01852">
    <property type="entry name" value="AIG1"/>
    <property type="match status" value="1"/>
</dbReference>
<keyword evidence="10" id="KW-0333">Golgi apparatus</keyword>
<gene>
    <name evidence="17" type="primary">Gimap8</name>
    <name evidence="17" type="ORF">GTO96_0002602</name>
</gene>
<keyword evidence="18" id="KW-1185">Reference proteome</keyword>
<keyword evidence="6" id="KW-0963">Cytoplasm</keyword>
<dbReference type="GO" id="GO:0005525">
    <property type="term" value="F:GTP binding"/>
    <property type="evidence" value="ECO:0007669"/>
    <property type="project" value="UniProtKB-KW"/>
</dbReference>
<name>A0A8X8BSC5_POLSE</name>
<evidence type="ECO:0000256" key="10">
    <source>
        <dbReference type="ARBA" id="ARBA00023034"/>
    </source>
</evidence>
<dbReference type="SUPFAM" id="SSF52540">
    <property type="entry name" value="P-loop containing nucleoside triphosphate hydrolases"/>
    <property type="match status" value="2"/>
</dbReference>
<dbReference type="GO" id="GO:0005794">
    <property type="term" value="C:Golgi apparatus"/>
    <property type="evidence" value="ECO:0007669"/>
    <property type="project" value="UniProtKB-SubCell"/>
</dbReference>
<dbReference type="InterPro" id="IPR027417">
    <property type="entry name" value="P-loop_NTPase"/>
</dbReference>
<evidence type="ECO:0000256" key="1">
    <source>
        <dbReference type="ARBA" id="ARBA00004173"/>
    </source>
</evidence>
<keyword evidence="11" id="KW-0496">Mitochondrion</keyword>
<feature type="non-terminal residue" evidence="17">
    <location>
        <position position="709"/>
    </location>
</feature>